<dbReference type="EMBL" id="SWLB01000017">
    <property type="protein sequence ID" value="KAF3327452.1"/>
    <property type="molecule type" value="Genomic_DNA"/>
</dbReference>
<dbReference type="Proteomes" id="UP000623129">
    <property type="component" value="Unassembled WGS sequence"/>
</dbReference>
<evidence type="ECO:0000313" key="2">
    <source>
        <dbReference type="Proteomes" id="UP000623129"/>
    </source>
</evidence>
<accession>A0A833QWY7</accession>
<dbReference type="InterPro" id="IPR016024">
    <property type="entry name" value="ARM-type_fold"/>
</dbReference>
<keyword evidence="2" id="KW-1185">Reference proteome</keyword>
<dbReference type="SUPFAM" id="SSF48371">
    <property type="entry name" value="ARM repeat"/>
    <property type="match status" value="1"/>
</dbReference>
<name>A0A833QWY7_9POAL</name>
<sequence>MAAGATGEFSSGESMCFSIPRSVILQLSSPVLETLEATPYTPPESSPLSIKSLLQSLLSSNSSSCSNSNKEQIKNFFLCLATIASASDLRESPTLCWITTDLTLSAKSALQQFCEAGLYGSVGEMVADLFGEIVPDLKRVINETCVDTENEEELVSANVPVGYSIVAAHQFRWMVSQVGYPLLGKFCWLVIPCALTALDHWSPEVKAQGMVTFIHIANNVSTTELSWYEEAILDACCRNIPSSDELWYRVVEVSVLLLTHTQKSNPRSPWFDRMLSEMLGHLERQPFNKERRDAWLSLIEPVFDAMGLFVVAHFRRLFSLFFQWMHADDDQTVTLVLERLNAIIKLTWIRKSPHTERLVDELVLIYKESAARKNRELLRSSILQLLSLLQRCKGVQFESTWEKHTHDPDLVMLMSSFNQHQMQIMGS</sequence>
<gene>
    <name evidence="1" type="ORF">FCM35_KLT07570</name>
</gene>
<evidence type="ECO:0000313" key="1">
    <source>
        <dbReference type="EMBL" id="KAF3327452.1"/>
    </source>
</evidence>
<comment type="caution">
    <text evidence="1">The sequence shown here is derived from an EMBL/GenBank/DDBJ whole genome shotgun (WGS) entry which is preliminary data.</text>
</comment>
<reference evidence="1" key="1">
    <citation type="submission" date="2020-01" db="EMBL/GenBank/DDBJ databases">
        <title>Genome sequence of Kobresia littledalei, the first chromosome-level genome in the family Cyperaceae.</title>
        <authorList>
            <person name="Qu G."/>
        </authorList>
    </citation>
    <scope>NUCLEOTIDE SEQUENCE</scope>
    <source>
        <strain evidence="1">C.B.Clarke</strain>
        <tissue evidence="1">Leaf</tissue>
    </source>
</reference>
<dbReference type="PANTHER" id="PTHR14873:SF1">
    <property type="entry name" value="OS06G0694100 PROTEIN"/>
    <property type="match status" value="1"/>
</dbReference>
<organism evidence="1 2">
    <name type="scientific">Carex littledalei</name>
    <dbReference type="NCBI Taxonomy" id="544730"/>
    <lineage>
        <taxon>Eukaryota</taxon>
        <taxon>Viridiplantae</taxon>
        <taxon>Streptophyta</taxon>
        <taxon>Embryophyta</taxon>
        <taxon>Tracheophyta</taxon>
        <taxon>Spermatophyta</taxon>
        <taxon>Magnoliopsida</taxon>
        <taxon>Liliopsida</taxon>
        <taxon>Poales</taxon>
        <taxon>Cyperaceae</taxon>
        <taxon>Cyperoideae</taxon>
        <taxon>Cariceae</taxon>
        <taxon>Carex</taxon>
        <taxon>Carex subgen. Euthyceras</taxon>
    </lineage>
</organism>
<proteinExistence type="predicted"/>
<evidence type="ECO:0008006" key="3">
    <source>
        <dbReference type="Google" id="ProtNLM"/>
    </source>
</evidence>
<dbReference type="PANTHER" id="PTHR14873">
    <property type="entry name" value="OS06G0694100 PROTEIN"/>
    <property type="match status" value="1"/>
</dbReference>
<dbReference type="AlphaFoldDB" id="A0A833QWY7"/>
<protein>
    <recommendedName>
        <fullName evidence="3">ARM repeat superfamily protein</fullName>
    </recommendedName>
</protein>
<dbReference type="OrthoDB" id="753785at2759"/>